<dbReference type="Proteomes" id="UP000031623">
    <property type="component" value="Chromosome"/>
</dbReference>
<dbReference type="HOGENOM" id="CLU_2182762_0_0_6"/>
<dbReference type="EMBL" id="AP014633">
    <property type="protein sequence ID" value="BAP54899.1"/>
    <property type="molecule type" value="Genomic_DNA"/>
</dbReference>
<evidence type="ECO:0000313" key="1">
    <source>
        <dbReference type="EMBL" id="BAP54899.1"/>
    </source>
</evidence>
<dbReference type="AlphaFoldDB" id="A0A090ADL0"/>
<name>A0A090ADL0_9GAMM</name>
<dbReference type="KEGG" id="tig:THII_0602"/>
<evidence type="ECO:0000313" key="2">
    <source>
        <dbReference type="Proteomes" id="UP000031623"/>
    </source>
</evidence>
<reference evidence="1" key="1">
    <citation type="journal article" date="2014" name="ISME J.">
        <title>Ecophysiology of Thioploca ingrica as revealed by the complete genome sequence supplemented with proteomic evidence.</title>
        <authorList>
            <person name="Kojima H."/>
            <person name="Ogura Y."/>
            <person name="Yamamoto N."/>
            <person name="Togashi T."/>
            <person name="Mori H."/>
            <person name="Watanabe T."/>
            <person name="Nemoto F."/>
            <person name="Kurokawa K."/>
            <person name="Hayashi T."/>
            <person name="Fukui M."/>
        </authorList>
    </citation>
    <scope>NUCLEOTIDE SEQUENCE [LARGE SCALE GENOMIC DNA]</scope>
</reference>
<proteinExistence type="predicted"/>
<organism evidence="1 2">
    <name type="scientific">Thioploca ingrica</name>
    <dbReference type="NCBI Taxonomy" id="40754"/>
    <lineage>
        <taxon>Bacteria</taxon>
        <taxon>Pseudomonadati</taxon>
        <taxon>Pseudomonadota</taxon>
        <taxon>Gammaproteobacteria</taxon>
        <taxon>Thiotrichales</taxon>
        <taxon>Thiotrichaceae</taxon>
        <taxon>Thioploca</taxon>
    </lineage>
</organism>
<accession>A0A090ADL0</accession>
<keyword evidence="2" id="KW-1185">Reference proteome</keyword>
<protein>
    <submittedName>
        <fullName evidence="1">Uncharacterized protein</fullName>
    </submittedName>
</protein>
<gene>
    <name evidence="1" type="ORF">THII_0602</name>
</gene>
<dbReference type="STRING" id="40754.THII_0602"/>
<sequence>MSVLKMFITTVVITLPMMSRVEAKPPSIDYQWSGYEGIQKQCVQTAKKTMQEMKFTISSSTAGNQETVGYQGDYKGVIACLPDKTVVFIVAGPDYKQAELLSKRLKNNF</sequence>